<dbReference type="PANTHER" id="PTHR24148:SF82">
    <property type="entry name" value="HETEROKARYON INCOMPATIBILITY DOMAIN-CONTAINING PROTEIN"/>
    <property type="match status" value="1"/>
</dbReference>
<evidence type="ECO:0000313" key="2">
    <source>
        <dbReference type="EMBL" id="RSM03761.1"/>
    </source>
</evidence>
<dbReference type="AlphaFoldDB" id="A0A428TP05"/>
<feature type="domain" description="Heterokaryon incompatibility" evidence="1">
    <location>
        <begin position="144"/>
        <end position="333"/>
    </location>
</feature>
<dbReference type="InterPro" id="IPR052895">
    <property type="entry name" value="HetReg/Transcr_Mod"/>
</dbReference>
<evidence type="ECO:0000313" key="3">
    <source>
        <dbReference type="Proteomes" id="UP000287144"/>
    </source>
</evidence>
<dbReference type="STRING" id="1325735.A0A428TP05"/>
<accession>A0A428TP05</accession>
<dbReference type="PANTHER" id="PTHR24148">
    <property type="entry name" value="ANKYRIN REPEAT DOMAIN-CONTAINING PROTEIN 39 HOMOLOG-RELATED"/>
    <property type="match status" value="1"/>
</dbReference>
<organism evidence="2 3">
    <name type="scientific">Fusarium oligoseptatum</name>
    <dbReference type="NCBI Taxonomy" id="2604345"/>
    <lineage>
        <taxon>Eukaryota</taxon>
        <taxon>Fungi</taxon>
        <taxon>Dikarya</taxon>
        <taxon>Ascomycota</taxon>
        <taxon>Pezizomycotina</taxon>
        <taxon>Sordariomycetes</taxon>
        <taxon>Hypocreomycetidae</taxon>
        <taxon>Hypocreales</taxon>
        <taxon>Nectriaceae</taxon>
        <taxon>Fusarium</taxon>
        <taxon>Fusarium solani species complex</taxon>
    </lineage>
</organism>
<dbReference type="EMBL" id="NKCK01000064">
    <property type="protein sequence ID" value="RSM03761.1"/>
    <property type="molecule type" value="Genomic_DNA"/>
</dbReference>
<comment type="caution">
    <text evidence="2">The sequence shown here is derived from an EMBL/GenBank/DDBJ whole genome shotgun (WGS) entry which is preliminary data.</text>
</comment>
<reference evidence="2 3" key="1">
    <citation type="submission" date="2017-06" db="EMBL/GenBank/DDBJ databases">
        <title>Comparative genomic analysis of Ambrosia Fusariam Clade fungi.</title>
        <authorList>
            <person name="Stajich J.E."/>
            <person name="Carrillo J."/>
            <person name="Kijimoto T."/>
            <person name="Eskalen A."/>
            <person name="O'Donnell K."/>
            <person name="Kasson M."/>
        </authorList>
    </citation>
    <scope>NUCLEOTIDE SEQUENCE [LARGE SCALE GENOMIC DNA]</scope>
    <source>
        <strain evidence="2 3">NRRL62579</strain>
    </source>
</reference>
<evidence type="ECO:0000259" key="1">
    <source>
        <dbReference type="Pfam" id="PF06985"/>
    </source>
</evidence>
<protein>
    <recommendedName>
        <fullName evidence="1">Heterokaryon incompatibility domain-containing protein</fullName>
    </recommendedName>
</protein>
<dbReference type="Pfam" id="PF26639">
    <property type="entry name" value="Het-6_barrel"/>
    <property type="match status" value="1"/>
</dbReference>
<dbReference type="InterPro" id="IPR010730">
    <property type="entry name" value="HET"/>
</dbReference>
<dbReference type="Proteomes" id="UP000287144">
    <property type="component" value="Unassembled WGS sequence"/>
</dbReference>
<gene>
    <name evidence="2" type="ORF">CEP52_007160</name>
</gene>
<proteinExistence type="predicted"/>
<sequence length="837" mass="94883">MKTPVTMVLPRITWWPRPGSKAERRQMSCHHLLEVSAISSAAHHAPPHLRTDIPAQFHHKFLFHFSPLNYACLKIDIVHPIFTFLPSTTLGKKASNDMAPSIYSKPLARNEMRLMILQPGRWKDPILCQLETDTLLKQHRKREYKALSYAWGLRSRSTPPHIQVQDTLFPITLNLECALRHLRLPDEPLVLWVDAVCINQADVSERTAQVSRMGDIYSEATEVIVFLGGGPGRQAKSSKVHKDPGPCIFFTNTSSDDDLTNQVLLDWMKSGQSKPVTALDLFCLLRMLAQPRNPSNPLEPLRGVPINHLADMFEDLRQMLTARWWDRIWVVQEAVVAKTVTLRYGNVSAPWRMISDAASGRPNRLVVGAHGIVPIDDAKVLNLLSRVDDIDRFRQAWGENDRPDILSLLREFSNRKASDERDKIYALLSLCDYKTGIWPDYSLEVRETYKMATLDIIQHTRSLSVLTGDLGRKERQDLPSWVPDWSATFNEHDRRRVRLFNYYNACGDAVCSIKDSDKIDWHIQSEMESLAMNLERERDPTCLMPSYLSRGLERYRSTHPQFGSVCERLIKCCHPASRRKFSTLVDLGIMEYEPEKWEGCLKVGGMFLGRVEETGRPIYSSSDTPVALQTIDNWRGATMMLPPGVIGRRKTNFVETILSGVMKTPTGFKKLGQDDEWTINYWYQRRIELQHAPWPPQQSDPPTSEELDSLTEGLGLAVANRTLFLTNTGKMGLGPTSIAKGDDIYILPGGRLPFVLRNVESPEFPDATPRDTGSKTFTVVGDCFVLGAMDGNRGFPQQGSLPPDVLDNAIIAAKGVELKRELMAIRKDLHRSHVYLV</sequence>
<dbReference type="Pfam" id="PF06985">
    <property type="entry name" value="HET"/>
    <property type="match status" value="1"/>
</dbReference>
<name>A0A428TP05_9HYPO</name>
<keyword evidence="3" id="KW-1185">Reference proteome</keyword>